<dbReference type="SUPFAM" id="SSF46785">
    <property type="entry name" value="Winged helix' DNA-binding domain"/>
    <property type="match status" value="1"/>
</dbReference>
<dbReference type="InterPro" id="IPR001034">
    <property type="entry name" value="DeoR_HTH"/>
</dbReference>
<dbReference type="EMBL" id="FOGL01000018">
    <property type="protein sequence ID" value="SES10160.1"/>
    <property type="molecule type" value="Genomic_DNA"/>
</dbReference>
<dbReference type="GO" id="GO:0003677">
    <property type="term" value="F:DNA binding"/>
    <property type="evidence" value="ECO:0007669"/>
    <property type="project" value="UniProtKB-KW"/>
</dbReference>
<dbReference type="SUPFAM" id="SSF100950">
    <property type="entry name" value="NagB/RpiA/CoA transferase-like"/>
    <property type="match status" value="1"/>
</dbReference>
<keyword evidence="1" id="KW-0805">Transcription regulation</keyword>
<name>A0A1H9UKU4_9BACI</name>
<gene>
    <name evidence="5" type="ORF">SAMN04487944_11832</name>
</gene>
<evidence type="ECO:0000256" key="1">
    <source>
        <dbReference type="ARBA" id="ARBA00023015"/>
    </source>
</evidence>
<dbReference type="InterPro" id="IPR050313">
    <property type="entry name" value="Carb_Metab_HTH_regulators"/>
</dbReference>
<evidence type="ECO:0000313" key="6">
    <source>
        <dbReference type="Proteomes" id="UP000199687"/>
    </source>
</evidence>
<evidence type="ECO:0000313" key="5">
    <source>
        <dbReference type="EMBL" id="SES10160.1"/>
    </source>
</evidence>
<keyword evidence="3" id="KW-0804">Transcription</keyword>
<dbReference type="SMART" id="SM00420">
    <property type="entry name" value="HTH_DEOR"/>
    <property type="match status" value="1"/>
</dbReference>
<dbReference type="PROSITE" id="PS00894">
    <property type="entry name" value="HTH_DEOR_1"/>
    <property type="match status" value="1"/>
</dbReference>
<organism evidence="5 6">
    <name type="scientific">Gracilibacillus ureilyticus</name>
    <dbReference type="NCBI Taxonomy" id="531814"/>
    <lineage>
        <taxon>Bacteria</taxon>
        <taxon>Bacillati</taxon>
        <taxon>Bacillota</taxon>
        <taxon>Bacilli</taxon>
        <taxon>Bacillales</taxon>
        <taxon>Bacillaceae</taxon>
        <taxon>Gracilibacillus</taxon>
    </lineage>
</organism>
<protein>
    <submittedName>
        <fullName evidence="5">Transcriptional regulator, DeoR family</fullName>
    </submittedName>
</protein>
<evidence type="ECO:0000256" key="2">
    <source>
        <dbReference type="ARBA" id="ARBA00023125"/>
    </source>
</evidence>
<evidence type="ECO:0000256" key="3">
    <source>
        <dbReference type="ARBA" id="ARBA00023163"/>
    </source>
</evidence>
<keyword evidence="6" id="KW-1185">Reference proteome</keyword>
<dbReference type="SMART" id="SM01134">
    <property type="entry name" value="DeoRC"/>
    <property type="match status" value="1"/>
</dbReference>
<dbReference type="InterPro" id="IPR018356">
    <property type="entry name" value="Tscrpt_reg_HTH_DeoR_CS"/>
</dbReference>
<dbReference type="InterPro" id="IPR036388">
    <property type="entry name" value="WH-like_DNA-bd_sf"/>
</dbReference>
<sequence>MLLKDRQSNILAKLDQFHSIRVADLVKEYNVSVETIRRDLEYLESVGKLKRVHGGAILEKENKEEKSFIARETLNVKEKQELAEIAAQFVQEGQSIAMDVSTTNTEFAKVLKKKFNQLTILTNSLPIAYELSTMPHYSIIIVGGILRNEELCVVGDMTEQFISQFHIDTLFLSMSGISLHSGLTDYGIREWNVKRQLLEASNKCYVLADSSKFDAVSLLKVCSFNEIDAIITDSSLSTNIIDNYKQAGITIINS</sequence>
<dbReference type="InterPro" id="IPR036390">
    <property type="entry name" value="WH_DNA-bd_sf"/>
</dbReference>
<dbReference type="PRINTS" id="PR00037">
    <property type="entry name" value="HTHLACR"/>
</dbReference>
<dbReference type="AlphaFoldDB" id="A0A1H9UKU4"/>
<reference evidence="5 6" key="1">
    <citation type="submission" date="2016-10" db="EMBL/GenBank/DDBJ databases">
        <authorList>
            <person name="de Groot N.N."/>
        </authorList>
    </citation>
    <scope>NUCLEOTIDE SEQUENCE [LARGE SCALE GENOMIC DNA]</scope>
    <source>
        <strain evidence="5 6">CGMCC 1.7727</strain>
    </source>
</reference>
<dbReference type="PANTHER" id="PTHR30363:SF44">
    <property type="entry name" value="AGA OPERON TRANSCRIPTIONAL REPRESSOR-RELATED"/>
    <property type="match status" value="1"/>
</dbReference>
<dbReference type="Pfam" id="PF00455">
    <property type="entry name" value="DeoRC"/>
    <property type="match status" value="1"/>
</dbReference>
<dbReference type="Gene3D" id="3.40.50.1360">
    <property type="match status" value="1"/>
</dbReference>
<evidence type="ECO:0000259" key="4">
    <source>
        <dbReference type="PROSITE" id="PS51000"/>
    </source>
</evidence>
<dbReference type="Proteomes" id="UP000199687">
    <property type="component" value="Unassembled WGS sequence"/>
</dbReference>
<dbReference type="InterPro" id="IPR014036">
    <property type="entry name" value="DeoR-like_C"/>
</dbReference>
<proteinExistence type="predicted"/>
<dbReference type="GO" id="GO:0003700">
    <property type="term" value="F:DNA-binding transcription factor activity"/>
    <property type="evidence" value="ECO:0007669"/>
    <property type="project" value="InterPro"/>
</dbReference>
<dbReference type="Pfam" id="PF08220">
    <property type="entry name" value="HTH_DeoR"/>
    <property type="match status" value="1"/>
</dbReference>
<dbReference type="InterPro" id="IPR037171">
    <property type="entry name" value="NagB/RpiA_transferase-like"/>
</dbReference>
<dbReference type="OrthoDB" id="9797223at2"/>
<dbReference type="PROSITE" id="PS51000">
    <property type="entry name" value="HTH_DEOR_2"/>
    <property type="match status" value="1"/>
</dbReference>
<dbReference type="STRING" id="531814.SAMN04487944_11832"/>
<feature type="domain" description="HTH deoR-type" evidence="4">
    <location>
        <begin position="3"/>
        <end position="58"/>
    </location>
</feature>
<accession>A0A1H9UKU4</accession>
<dbReference type="Gene3D" id="1.10.10.10">
    <property type="entry name" value="Winged helix-like DNA-binding domain superfamily/Winged helix DNA-binding domain"/>
    <property type="match status" value="1"/>
</dbReference>
<dbReference type="RefSeq" id="WP_089742891.1">
    <property type="nucleotide sequence ID" value="NZ_FOGL01000018.1"/>
</dbReference>
<keyword evidence="2" id="KW-0238">DNA-binding</keyword>
<dbReference type="PANTHER" id="PTHR30363">
    <property type="entry name" value="HTH-TYPE TRANSCRIPTIONAL REGULATOR SRLR-RELATED"/>
    <property type="match status" value="1"/>
</dbReference>